<feature type="region of interest" description="Disordered" evidence="1">
    <location>
        <begin position="1"/>
        <end position="58"/>
    </location>
</feature>
<evidence type="ECO:0000256" key="1">
    <source>
        <dbReference type="SAM" id="MobiDB-lite"/>
    </source>
</evidence>
<dbReference type="Proteomes" id="UP000515512">
    <property type="component" value="Chromosome"/>
</dbReference>
<keyword evidence="3" id="KW-1185">Reference proteome</keyword>
<accession>A0A7D6VBW4</accession>
<gene>
    <name evidence="2" type="ORF">H0264_05860</name>
</gene>
<protein>
    <recommendedName>
        <fullName evidence="4">DUF3558 domain-containing protein</fullName>
    </recommendedName>
</protein>
<dbReference type="EMBL" id="CP059399">
    <property type="protein sequence ID" value="QLY31834.1"/>
    <property type="molecule type" value="Genomic_DNA"/>
</dbReference>
<dbReference type="KEGG" id="nhu:H0264_05860"/>
<dbReference type="AlphaFoldDB" id="A0A7D6VBW4"/>
<name>A0A7D6VBW4_9NOCA</name>
<evidence type="ECO:0000313" key="2">
    <source>
        <dbReference type="EMBL" id="QLY31834.1"/>
    </source>
</evidence>
<sequence>MPGNSIGQLHGELRPHRPSSRAVGQRADRMRRRQGTDPSCRCGNRIRQTPRVSSPGGKSARLSAVIAILLLAAVGCAKDTEPAPPSGFWFTEPRNDDQRLEVLRRQRAVDPCALLPRAELEKYGPVRSVRHDQPNTCEVNAGSDQPGKGTGASLAVIGGTLQGSGKGVEKTVAGVPASFLADRDGVDAADFAKTVLRSCQVTSRFPAGGGLMMLISTELGTEPCPVAESLLAVALTEWMKEPPRGTAPETVRTILTNADPCAVLSRLGATVDAAHRRMQTCDFAYRGDEVTVNYDYQEERLAFDTERDELLAGARYPVYRKVLSEYTFHTAVLGPVIDPALPDSRIPIVSVSGANSEVVAAVMDEVLTLFP</sequence>
<evidence type="ECO:0008006" key="4">
    <source>
        <dbReference type="Google" id="ProtNLM"/>
    </source>
</evidence>
<proteinExistence type="predicted"/>
<evidence type="ECO:0000313" key="3">
    <source>
        <dbReference type="Proteomes" id="UP000515512"/>
    </source>
</evidence>
<organism evidence="2 3">
    <name type="scientific">Nocardia huaxiensis</name>
    <dbReference type="NCBI Taxonomy" id="2755382"/>
    <lineage>
        <taxon>Bacteria</taxon>
        <taxon>Bacillati</taxon>
        <taxon>Actinomycetota</taxon>
        <taxon>Actinomycetes</taxon>
        <taxon>Mycobacteriales</taxon>
        <taxon>Nocardiaceae</taxon>
        <taxon>Nocardia</taxon>
    </lineage>
</organism>
<reference evidence="2 3" key="1">
    <citation type="submission" date="2020-07" db="EMBL/GenBank/DDBJ databases">
        <authorList>
            <person name="Zhuang K."/>
            <person name="Ran Y."/>
        </authorList>
    </citation>
    <scope>NUCLEOTIDE SEQUENCE [LARGE SCALE GENOMIC DNA]</scope>
    <source>
        <strain evidence="2 3">WCH-YHL-001</strain>
    </source>
</reference>